<keyword evidence="3" id="KW-0560">Oxidoreductase</keyword>
<dbReference type="PRINTS" id="PR00081">
    <property type="entry name" value="GDHRDH"/>
</dbReference>
<dbReference type="GO" id="GO:0016491">
    <property type="term" value="F:oxidoreductase activity"/>
    <property type="evidence" value="ECO:0007669"/>
    <property type="project" value="UniProtKB-KW"/>
</dbReference>
<dbReference type="SMART" id="SM00822">
    <property type="entry name" value="PKS_KR"/>
    <property type="match status" value="1"/>
</dbReference>
<comment type="caution">
    <text evidence="7">The sequence shown here is derived from an EMBL/GenBank/DDBJ whole genome shotgun (WGS) entry which is preliminary data.</text>
</comment>
<comment type="function">
    <text evidence="4">Putative oxidoreductase.</text>
</comment>
<reference evidence="7" key="1">
    <citation type="submission" date="2022-07" db="EMBL/GenBank/DDBJ databases">
        <title>Phylogenomic reconstructions and comparative analyses of Kickxellomycotina fungi.</title>
        <authorList>
            <person name="Reynolds N.K."/>
            <person name="Stajich J.E."/>
            <person name="Barry K."/>
            <person name="Grigoriev I.V."/>
            <person name="Crous P."/>
            <person name="Smith M.E."/>
        </authorList>
    </citation>
    <scope>NUCLEOTIDE SEQUENCE</scope>
    <source>
        <strain evidence="7">RSA 1196</strain>
    </source>
</reference>
<keyword evidence="8" id="KW-1185">Reference proteome</keyword>
<dbReference type="InterPro" id="IPR057326">
    <property type="entry name" value="KR_dom"/>
</dbReference>
<dbReference type="InterPro" id="IPR002347">
    <property type="entry name" value="SDR_fam"/>
</dbReference>
<evidence type="ECO:0000256" key="5">
    <source>
        <dbReference type="RuleBase" id="RU000363"/>
    </source>
</evidence>
<evidence type="ECO:0000256" key="3">
    <source>
        <dbReference type="ARBA" id="ARBA00023002"/>
    </source>
</evidence>
<dbReference type="Pfam" id="PF00106">
    <property type="entry name" value="adh_short"/>
    <property type="match status" value="2"/>
</dbReference>
<dbReference type="Proteomes" id="UP001150925">
    <property type="component" value="Unassembled WGS sequence"/>
</dbReference>
<gene>
    <name evidence="7" type="ORF">IWQ62_003153</name>
</gene>
<dbReference type="PROSITE" id="PS00061">
    <property type="entry name" value="ADH_SHORT"/>
    <property type="match status" value="1"/>
</dbReference>
<dbReference type="InterPro" id="IPR036291">
    <property type="entry name" value="NAD(P)-bd_dom_sf"/>
</dbReference>
<proteinExistence type="inferred from homology"/>
<comment type="similarity">
    <text evidence="1 5">Belongs to the short-chain dehydrogenases/reductases (SDR) family.</text>
</comment>
<evidence type="ECO:0000256" key="4">
    <source>
        <dbReference type="ARBA" id="ARBA00037096"/>
    </source>
</evidence>
<keyword evidence="2" id="KW-0521">NADP</keyword>
<feature type="domain" description="Ketoreductase" evidence="6">
    <location>
        <begin position="29"/>
        <end position="267"/>
    </location>
</feature>
<dbReference type="SUPFAM" id="SSF51735">
    <property type="entry name" value="NAD(P)-binding Rossmann-fold domains"/>
    <property type="match status" value="1"/>
</dbReference>
<dbReference type="PANTHER" id="PTHR44196">
    <property type="entry name" value="DEHYDROGENASE/REDUCTASE SDR FAMILY MEMBER 7B"/>
    <property type="match status" value="1"/>
</dbReference>
<organism evidence="7 8">
    <name type="scientific">Dispira parvispora</name>
    <dbReference type="NCBI Taxonomy" id="1520584"/>
    <lineage>
        <taxon>Eukaryota</taxon>
        <taxon>Fungi</taxon>
        <taxon>Fungi incertae sedis</taxon>
        <taxon>Zoopagomycota</taxon>
        <taxon>Kickxellomycotina</taxon>
        <taxon>Dimargaritomycetes</taxon>
        <taxon>Dimargaritales</taxon>
        <taxon>Dimargaritaceae</taxon>
        <taxon>Dispira</taxon>
    </lineage>
</organism>
<protein>
    <recommendedName>
        <fullName evidence="6">Ketoreductase domain-containing protein</fullName>
    </recommendedName>
</protein>
<dbReference type="Gene3D" id="3.40.50.720">
    <property type="entry name" value="NAD(P)-binding Rossmann-like Domain"/>
    <property type="match status" value="1"/>
</dbReference>
<evidence type="ECO:0000313" key="8">
    <source>
        <dbReference type="Proteomes" id="UP001150925"/>
    </source>
</evidence>
<name>A0A9W8ARE5_9FUNG</name>
<dbReference type="OrthoDB" id="1933717at2759"/>
<dbReference type="PRINTS" id="PR00080">
    <property type="entry name" value="SDRFAMILY"/>
</dbReference>
<accession>A0A9W8ARE5</accession>
<evidence type="ECO:0000256" key="1">
    <source>
        <dbReference type="ARBA" id="ARBA00006484"/>
    </source>
</evidence>
<evidence type="ECO:0000256" key="2">
    <source>
        <dbReference type="ARBA" id="ARBA00022857"/>
    </source>
</evidence>
<dbReference type="AlphaFoldDB" id="A0A9W8ARE5"/>
<dbReference type="InterPro" id="IPR020904">
    <property type="entry name" value="Sc_DH/Rdtase_CS"/>
</dbReference>
<sequence length="355" mass="38811">MALGSWFVLHRRQCGPCERRRPGTRRSTETVLIIGASSGIGKALALQYAQRGATLFLVARRQEQLERVADQCRACLKKETEPSVGYGVFTLVADITQMEDLVELEKFLGRQLRGTPESEHTAGEGGSLDTLVLCAGVLSVRPFAELAYGETSSSLTQLSQEYPFFENENTLRTQLSRVNSVTQSIFATNVYGLIHATQLTLPWLSRAPAGRIVVVSSAAGCTGTPTRTLYAASKHALHGFFDSLRIELAYTSRVTVCLVCPGTVATDLRRSAADLVVNPSVSSATSSSNSEATVTGSTQGKLSAEACAQRILDAADNLWERTVFIPRWYGWIPWLQFVHPTWLDYLAAKKYGLVK</sequence>
<dbReference type="GO" id="GO:0016020">
    <property type="term" value="C:membrane"/>
    <property type="evidence" value="ECO:0007669"/>
    <property type="project" value="TreeGrafter"/>
</dbReference>
<dbReference type="PANTHER" id="PTHR44196:SF1">
    <property type="entry name" value="DEHYDROGENASE_REDUCTASE SDR FAMILY MEMBER 7B"/>
    <property type="match status" value="1"/>
</dbReference>
<dbReference type="EMBL" id="JANBPY010000797">
    <property type="protein sequence ID" value="KAJ1963645.1"/>
    <property type="molecule type" value="Genomic_DNA"/>
</dbReference>
<evidence type="ECO:0000259" key="6">
    <source>
        <dbReference type="SMART" id="SM00822"/>
    </source>
</evidence>
<evidence type="ECO:0000313" key="7">
    <source>
        <dbReference type="EMBL" id="KAJ1963645.1"/>
    </source>
</evidence>